<dbReference type="AlphaFoldDB" id="A0A6B8VT73"/>
<reference evidence="1 2" key="1">
    <citation type="submission" date="2019-11" db="EMBL/GenBank/DDBJ databases">
        <title>Complete genome sequence of Corynebacterium kalinowskii 1959, a novel Corynebacterium species isolated from soil of a small paddock in Vilsendorf, Germany.</title>
        <authorList>
            <person name="Schaffert L."/>
            <person name="Ruwe M."/>
            <person name="Milse J."/>
            <person name="Hanuschka K."/>
            <person name="Ortseifen V."/>
            <person name="Droste J."/>
            <person name="Brandt D."/>
            <person name="Schlueter L."/>
            <person name="Kutter Y."/>
            <person name="Vinke S."/>
            <person name="Viehoefer P."/>
            <person name="Jacob L."/>
            <person name="Luebke N.-C."/>
            <person name="Schulte-Berndt E."/>
            <person name="Hain C."/>
            <person name="Linder M."/>
            <person name="Schmidt P."/>
            <person name="Wollenschlaeger L."/>
            <person name="Luttermann T."/>
            <person name="Thieme E."/>
            <person name="Hassa J."/>
            <person name="Haak M."/>
            <person name="Wittchen M."/>
            <person name="Mentz A."/>
            <person name="Persicke M."/>
            <person name="Busche T."/>
            <person name="Ruckert C."/>
        </authorList>
    </citation>
    <scope>NUCLEOTIDE SEQUENCE [LARGE SCALE GENOMIC DNA]</scope>
    <source>
        <strain evidence="1 2">2039</strain>
    </source>
</reference>
<organism evidence="1 2">
    <name type="scientific">Corynebacterium occultum</name>
    <dbReference type="NCBI Taxonomy" id="2675219"/>
    <lineage>
        <taxon>Bacteria</taxon>
        <taxon>Bacillati</taxon>
        <taxon>Actinomycetota</taxon>
        <taxon>Actinomycetes</taxon>
        <taxon>Mycobacteriales</taxon>
        <taxon>Corynebacteriaceae</taxon>
        <taxon>Corynebacterium</taxon>
    </lineage>
</organism>
<evidence type="ECO:0000313" key="1">
    <source>
        <dbReference type="EMBL" id="QGU06229.1"/>
    </source>
</evidence>
<protein>
    <recommendedName>
        <fullName evidence="3">DUF559 domain-containing protein</fullName>
    </recommendedName>
</protein>
<keyword evidence="2" id="KW-1185">Reference proteome</keyword>
<sequence>MLILTANLSSWERKKARERFRAGQLLKLRTGIYADSAAFHRLKPWERYRLECMATAISRPGSVLVGKSAAALWEVPYGEIPRYVEMAREQGSGGFSSKGVKSRELLLPGQLPILGMAAPYERAKVAGLPQTLIDIARWYELEHAVIAIDACLNKRKVHRRDLEQVLDIASGWGGVKQARKALKFAHSAAESPRESQVRLQIWRAGLPAPHLQASIRNVRGEFIGRVDFFYPKYSLAIEYDGRIKYEGAFGQSKLGALEDERFRERDLLNTGLRMIRIDRESFRDGSWLSVLKREIERSAGADLSFPEQQWDSAGPAW</sequence>
<dbReference type="EMBL" id="CP046455">
    <property type="protein sequence ID" value="QGU06229.1"/>
    <property type="molecule type" value="Genomic_DNA"/>
</dbReference>
<accession>A0A6B8VT73</accession>
<evidence type="ECO:0008006" key="3">
    <source>
        <dbReference type="Google" id="ProtNLM"/>
    </source>
</evidence>
<gene>
    <name evidence="1" type="ORF">COCCU_01330</name>
</gene>
<dbReference type="KEGG" id="cok:COCCU_01330"/>
<dbReference type="Proteomes" id="UP000424462">
    <property type="component" value="Chromosome"/>
</dbReference>
<proteinExistence type="predicted"/>
<evidence type="ECO:0000313" key="2">
    <source>
        <dbReference type="Proteomes" id="UP000424462"/>
    </source>
</evidence>
<name>A0A6B8VT73_9CORY</name>